<dbReference type="Gene3D" id="3.30.260.10">
    <property type="entry name" value="TCP-1-like chaperonin intermediate domain"/>
    <property type="match status" value="1"/>
</dbReference>
<evidence type="ECO:0000256" key="6">
    <source>
        <dbReference type="ARBA" id="ARBA00022840"/>
    </source>
</evidence>
<dbReference type="RefSeq" id="XP_062683327.1">
    <property type="nucleotide sequence ID" value="XM_062821354.1"/>
</dbReference>
<dbReference type="InterPro" id="IPR012716">
    <property type="entry name" value="Chap_CCT_beta"/>
</dbReference>
<evidence type="ECO:0000256" key="8">
    <source>
        <dbReference type="ARBA" id="ARBA00033237"/>
    </source>
</evidence>
<evidence type="ECO:0000256" key="9">
    <source>
        <dbReference type="RuleBase" id="RU004187"/>
    </source>
</evidence>
<comment type="similarity">
    <text evidence="2 9">Belongs to the TCP-1 chaperonin family.</text>
</comment>
<proteinExistence type="inferred from homology"/>
<evidence type="ECO:0000256" key="5">
    <source>
        <dbReference type="ARBA" id="ARBA00022741"/>
    </source>
</evidence>
<gene>
    <name evidence="10" type="ORF">B0H65DRAFT_170236</name>
</gene>
<dbReference type="GO" id="GO:0005832">
    <property type="term" value="C:chaperonin-containing T-complex"/>
    <property type="evidence" value="ECO:0007669"/>
    <property type="project" value="InterPro"/>
</dbReference>
<dbReference type="GO" id="GO:0051082">
    <property type="term" value="F:unfolded protein binding"/>
    <property type="evidence" value="ECO:0007669"/>
    <property type="project" value="InterPro"/>
</dbReference>
<protein>
    <recommendedName>
        <fullName evidence="8">CCT-beta</fullName>
    </recommendedName>
</protein>
<dbReference type="Pfam" id="PF00118">
    <property type="entry name" value="Cpn60_TCP1"/>
    <property type="match status" value="1"/>
</dbReference>
<dbReference type="GO" id="GO:0140662">
    <property type="term" value="F:ATP-dependent protein folding chaperone"/>
    <property type="evidence" value="ECO:0007669"/>
    <property type="project" value="InterPro"/>
</dbReference>
<dbReference type="InterPro" id="IPR017998">
    <property type="entry name" value="Chaperone_TCP-1"/>
</dbReference>
<dbReference type="PROSITE" id="PS00750">
    <property type="entry name" value="TCP1_1"/>
    <property type="match status" value="1"/>
</dbReference>
<dbReference type="NCBIfam" id="TIGR02341">
    <property type="entry name" value="chap_CCT_beta"/>
    <property type="match status" value="1"/>
</dbReference>
<dbReference type="PRINTS" id="PR00304">
    <property type="entry name" value="TCOMPLEXTCP1"/>
</dbReference>
<dbReference type="NCBIfam" id="NF041083">
    <property type="entry name" value="thermosome_beta"/>
    <property type="match status" value="1"/>
</dbReference>
<organism evidence="10 11">
    <name type="scientific">Neurospora tetraspora</name>
    <dbReference type="NCBI Taxonomy" id="94610"/>
    <lineage>
        <taxon>Eukaryota</taxon>
        <taxon>Fungi</taxon>
        <taxon>Dikarya</taxon>
        <taxon>Ascomycota</taxon>
        <taxon>Pezizomycotina</taxon>
        <taxon>Sordariomycetes</taxon>
        <taxon>Sordariomycetidae</taxon>
        <taxon>Sordariales</taxon>
        <taxon>Sordariaceae</taxon>
        <taxon>Neurospora</taxon>
    </lineage>
</organism>
<sequence>MASFSPTQIAFVGAIAVGDLVKSTLGPKGMDKILQSASTGEILVTNDGATILKSIALDNAAAKVLVNISKVQDDEVGDGTTSVAVLAAELLREAEKLVDKKIHPQTIIEGYRLASQAALKALEASAVDHSSNPEAFRKDLVAIARTTLSSKILAQDRDHFAELATEAILRLKGSADLSHIQIIKKSGGKLSESYLDDGFILDKKIGVNQPKRLEKAKILIANTSMDTDKVKIFGARVKVSSTSKLAELEKAEKDKMKAKVEKIKAHGINCFINRQLIYNWPEQLFTDAGIMSIEHADFDGIERLALVTGGEIASTFDHPEQVKLGYCDVIEEVIIGEDTLIRFSGTAAGQACTVVLRGATDQLLDEAERSLHDALAVLSQTVKEPRTTLGGGCAEMVMAKAVEGAATRVEGKKQTAVSAFATALRQLPTILADNAGLDSGDLVARLRKAIYDGLNTYGLDLMTPGGGITDMRDLGVIESYKLKKAVVSSASEAAELLLRVDDIIRAAPRRRERH</sequence>
<dbReference type="GeneID" id="87858508"/>
<evidence type="ECO:0000313" key="11">
    <source>
        <dbReference type="Proteomes" id="UP001278500"/>
    </source>
</evidence>
<dbReference type="PROSITE" id="PS00751">
    <property type="entry name" value="TCP1_2"/>
    <property type="match status" value="1"/>
</dbReference>
<dbReference type="SUPFAM" id="SSF48592">
    <property type="entry name" value="GroEL equatorial domain-like"/>
    <property type="match status" value="1"/>
</dbReference>
<evidence type="ECO:0000256" key="4">
    <source>
        <dbReference type="ARBA" id="ARBA00022490"/>
    </source>
</evidence>
<dbReference type="InterPro" id="IPR002423">
    <property type="entry name" value="Cpn60/GroEL/TCP-1"/>
</dbReference>
<evidence type="ECO:0000313" key="10">
    <source>
        <dbReference type="EMBL" id="KAK3348245.1"/>
    </source>
</evidence>
<dbReference type="GO" id="GO:0016887">
    <property type="term" value="F:ATP hydrolysis activity"/>
    <property type="evidence" value="ECO:0007669"/>
    <property type="project" value="InterPro"/>
</dbReference>
<reference evidence="10" key="1">
    <citation type="journal article" date="2023" name="Mol. Phylogenet. Evol.">
        <title>Genome-scale phylogeny and comparative genomics of the fungal order Sordariales.</title>
        <authorList>
            <person name="Hensen N."/>
            <person name="Bonometti L."/>
            <person name="Westerberg I."/>
            <person name="Brannstrom I.O."/>
            <person name="Guillou S."/>
            <person name="Cros-Aarteil S."/>
            <person name="Calhoun S."/>
            <person name="Haridas S."/>
            <person name="Kuo A."/>
            <person name="Mondo S."/>
            <person name="Pangilinan J."/>
            <person name="Riley R."/>
            <person name="LaButti K."/>
            <person name="Andreopoulos B."/>
            <person name="Lipzen A."/>
            <person name="Chen C."/>
            <person name="Yan M."/>
            <person name="Daum C."/>
            <person name="Ng V."/>
            <person name="Clum A."/>
            <person name="Steindorff A."/>
            <person name="Ohm R.A."/>
            <person name="Martin F."/>
            <person name="Silar P."/>
            <person name="Natvig D.O."/>
            <person name="Lalanne C."/>
            <person name="Gautier V."/>
            <person name="Ament-Velasquez S.L."/>
            <person name="Kruys A."/>
            <person name="Hutchinson M.I."/>
            <person name="Powell A.J."/>
            <person name="Barry K."/>
            <person name="Miller A.N."/>
            <person name="Grigoriev I.V."/>
            <person name="Debuchy R."/>
            <person name="Gladieux P."/>
            <person name="Hiltunen Thoren M."/>
            <person name="Johannesson H."/>
        </authorList>
    </citation>
    <scope>NUCLEOTIDE SEQUENCE</scope>
    <source>
        <strain evidence="10">CBS 560.94</strain>
    </source>
</reference>
<keyword evidence="7 9" id="KW-0143">Chaperone</keyword>
<comment type="subcellular location">
    <subcellularLocation>
        <location evidence="1">Cytoplasm</location>
    </subcellularLocation>
</comment>
<keyword evidence="4" id="KW-0963">Cytoplasm</keyword>
<dbReference type="InterPro" id="IPR053374">
    <property type="entry name" value="TCP-1_chaperonin"/>
</dbReference>
<dbReference type="InterPro" id="IPR027409">
    <property type="entry name" value="GroEL-like_apical_dom_sf"/>
</dbReference>
<dbReference type="AlphaFoldDB" id="A0AAE0MT57"/>
<keyword evidence="6 9" id="KW-0067">ATP-binding</keyword>
<dbReference type="EMBL" id="JAUEPP010000003">
    <property type="protein sequence ID" value="KAK3348245.1"/>
    <property type="molecule type" value="Genomic_DNA"/>
</dbReference>
<keyword evidence="5 9" id="KW-0547">Nucleotide-binding</keyword>
<dbReference type="Proteomes" id="UP001278500">
    <property type="component" value="Unassembled WGS sequence"/>
</dbReference>
<keyword evidence="11" id="KW-1185">Reference proteome</keyword>
<evidence type="ECO:0000256" key="2">
    <source>
        <dbReference type="ARBA" id="ARBA00008020"/>
    </source>
</evidence>
<dbReference type="InterPro" id="IPR027413">
    <property type="entry name" value="GROEL-like_equatorial_sf"/>
</dbReference>
<dbReference type="SUPFAM" id="SSF52029">
    <property type="entry name" value="GroEL apical domain-like"/>
    <property type="match status" value="1"/>
</dbReference>
<dbReference type="Gene3D" id="1.10.560.10">
    <property type="entry name" value="GroEL-like equatorial domain"/>
    <property type="match status" value="1"/>
</dbReference>
<dbReference type="CDD" id="cd03336">
    <property type="entry name" value="TCP1_beta"/>
    <property type="match status" value="1"/>
</dbReference>
<dbReference type="Gene3D" id="3.50.7.10">
    <property type="entry name" value="GroEL"/>
    <property type="match status" value="1"/>
</dbReference>
<evidence type="ECO:0000256" key="3">
    <source>
        <dbReference type="ARBA" id="ARBA00011531"/>
    </source>
</evidence>
<comment type="subunit">
    <text evidence="3">Heterooligomeric complex of about 850 to 900 kDa that forms two stacked rings, 12 to 16 nm in diameter.</text>
</comment>
<comment type="caution">
    <text evidence="10">The sequence shown here is derived from an EMBL/GenBank/DDBJ whole genome shotgun (WGS) entry which is preliminary data.</text>
</comment>
<evidence type="ECO:0000256" key="7">
    <source>
        <dbReference type="ARBA" id="ARBA00023186"/>
    </source>
</evidence>
<accession>A0AAE0MT57</accession>
<dbReference type="PROSITE" id="PS00995">
    <property type="entry name" value="TCP1_3"/>
    <property type="match status" value="1"/>
</dbReference>
<dbReference type="InterPro" id="IPR027410">
    <property type="entry name" value="TCP-1-like_intermed_sf"/>
</dbReference>
<dbReference type="GO" id="GO:0005524">
    <property type="term" value="F:ATP binding"/>
    <property type="evidence" value="ECO:0007669"/>
    <property type="project" value="UniProtKB-KW"/>
</dbReference>
<reference evidence="10" key="2">
    <citation type="submission" date="2023-06" db="EMBL/GenBank/DDBJ databases">
        <authorList>
            <consortium name="Lawrence Berkeley National Laboratory"/>
            <person name="Haridas S."/>
            <person name="Hensen N."/>
            <person name="Bonometti L."/>
            <person name="Westerberg I."/>
            <person name="Brannstrom I.O."/>
            <person name="Guillou S."/>
            <person name="Cros-Aarteil S."/>
            <person name="Calhoun S."/>
            <person name="Kuo A."/>
            <person name="Mondo S."/>
            <person name="Pangilinan J."/>
            <person name="Riley R."/>
            <person name="Labutti K."/>
            <person name="Andreopoulos B."/>
            <person name="Lipzen A."/>
            <person name="Chen C."/>
            <person name="Yanf M."/>
            <person name="Daum C."/>
            <person name="Ng V."/>
            <person name="Clum A."/>
            <person name="Steindorff A."/>
            <person name="Ohm R."/>
            <person name="Martin F."/>
            <person name="Silar P."/>
            <person name="Natvig D."/>
            <person name="Lalanne C."/>
            <person name="Gautier V."/>
            <person name="Ament-Velasquez S.L."/>
            <person name="Kruys A."/>
            <person name="Hutchinson M.I."/>
            <person name="Powell A.J."/>
            <person name="Barry K."/>
            <person name="Miller A.N."/>
            <person name="Grigoriev I.V."/>
            <person name="Debuchy R."/>
            <person name="Gladieux P."/>
            <person name="Thoren M.H."/>
            <person name="Johannesson H."/>
        </authorList>
    </citation>
    <scope>NUCLEOTIDE SEQUENCE</scope>
    <source>
        <strain evidence="10">CBS 560.94</strain>
    </source>
</reference>
<dbReference type="FunFam" id="1.10.560.10:FF:000045">
    <property type="entry name" value="T-complex protein 1 subunit eta"/>
    <property type="match status" value="1"/>
</dbReference>
<dbReference type="SUPFAM" id="SSF54849">
    <property type="entry name" value="GroEL-intermediate domain like"/>
    <property type="match status" value="1"/>
</dbReference>
<dbReference type="PANTHER" id="PTHR11353">
    <property type="entry name" value="CHAPERONIN"/>
    <property type="match status" value="1"/>
</dbReference>
<dbReference type="FunFam" id="3.50.7.10:FF:000002">
    <property type="entry name" value="T-complex protein 1 subunit beta"/>
    <property type="match status" value="1"/>
</dbReference>
<name>A0AAE0MT57_9PEZI</name>
<evidence type="ECO:0000256" key="1">
    <source>
        <dbReference type="ARBA" id="ARBA00004496"/>
    </source>
</evidence>
<dbReference type="InterPro" id="IPR002194">
    <property type="entry name" value="Chaperonin_TCP-1_CS"/>
</dbReference>